<evidence type="ECO:0000313" key="2">
    <source>
        <dbReference type="Proteomes" id="UP000002654"/>
    </source>
</evidence>
<name>G4RL25_THETK</name>
<dbReference type="OrthoDB" id="27164at2157"/>
<dbReference type="Proteomes" id="UP000002654">
    <property type="component" value="Chromosome"/>
</dbReference>
<dbReference type="RefSeq" id="WP_014127524.1">
    <property type="nucleotide sequence ID" value="NC_016070.1"/>
</dbReference>
<dbReference type="AlphaFoldDB" id="G4RL25"/>
<keyword evidence="2" id="KW-1185">Reference proteome</keyword>
<dbReference type="eggNOG" id="arCOG14044">
    <property type="taxonomic scope" value="Archaea"/>
</dbReference>
<dbReference type="GeneID" id="11262528"/>
<dbReference type="EMBL" id="FN869859">
    <property type="protein sequence ID" value="CCC82270.1"/>
    <property type="molecule type" value="Genomic_DNA"/>
</dbReference>
<dbReference type="STRING" id="768679.TTX_1649"/>
<dbReference type="KEGG" id="ttn:TTX_1649"/>
<gene>
    <name evidence="1" type="ordered locus">TTX_1649</name>
</gene>
<dbReference type="PaxDb" id="768679-TTX_1649"/>
<protein>
    <submittedName>
        <fullName evidence="1">Uncharacterized protein</fullName>
    </submittedName>
</protein>
<accession>G4RL25</accession>
<dbReference type="HOGENOM" id="CLU_2165399_0_0_2"/>
<evidence type="ECO:0000313" key="1">
    <source>
        <dbReference type="EMBL" id="CCC82270.1"/>
    </source>
</evidence>
<proteinExistence type="predicted"/>
<organism evidence="1 2">
    <name type="scientific">Thermoproteus tenax (strain ATCC 35583 / DSM 2078 / JCM 9277 / NBRC 100435 / Kra 1)</name>
    <dbReference type="NCBI Taxonomy" id="768679"/>
    <lineage>
        <taxon>Archaea</taxon>
        <taxon>Thermoproteota</taxon>
        <taxon>Thermoprotei</taxon>
        <taxon>Thermoproteales</taxon>
        <taxon>Thermoproteaceae</taxon>
        <taxon>Thermoproteus</taxon>
    </lineage>
</organism>
<reference evidence="1 2" key="1">
    <citation type="journal article" date="2011" name="PLoS ONE">
        <title>The complete genome sequence of Thermoproteus tenax: a physiologically versatile member of the Crenarchaeota.</title>
        <authorList>
            <person name="Siebers B."/>
            <person name="Zaparty M."/>
            <person name="Raddatz G."/>
            <person name="Tjaden B."/>
            <person name="Albers S.V."/>
            <person name="Bell S.D."/>
            <person name="Blombach F."/>
            <person name="Kletzin A."/>
            <person name="Kyrpides N."/>
            <person name="Lanz C."/>
            <person name="Plagens A."/>
            <person name="Rampp M."/>
            <person name="Rosinus A."/>
            <person name="von Jan M."/>
            <person name="Makarova K.S."/>
            <person name="Klenk H.P."/>
            <person name="Schuster S.C."/>
            <person name="Hensel R."/>
        </authorList>
    </citation>
    <scope>NUCLEOTIDE SEQUENCE [LARGE SCALE GENOMIC DNA]</scope>
    <source>
        <strain evidence="2">ATCC 35583 / DSM 2078 / JCM 9277 / NBRC 100435 / Kra 1</strain>
    </source>
</reference>
<sequence length="112" mass="12953">MDARTAIEHNLWQTPEGLYLRLVVIRDRSEACRERMSIEGMDIVLYVCEEIPLRDTAAVYNFFKNIGISNIELIYGETSRVKIFRIIDKYDKVLEKLLTIATPSEGPTWAKS</sequence>
<dbReference type="PATRIC" id="fig|768679.9.peg.1669"/>